<dbReference type="AlphaFoldDB" id="A0A3B1CIK7"/>
<sequence length="233" mass="26075">MNKKKIVIVEDEPGISEALEYTLIKEGFAVRVLPDGEQALKLLETEVPDLLLLDLMLPGLDGLEICRRMKKKESTSDIPIIMVTAKGEESDIVLGLGIGADDYVTKPFRMRELVGRVKAVLRRGPFREGKHQAVNITIKGLEIDQDKFTVRADGDVAGLTATEFRLLYHLASYPGRVFTRDQLLNAAVDDKTFVLDRNIDVHVRSIRKKLGDCGQLLETVRGVGYRIVDEEDE</sequence>
<dbReference type="Pfam" id="PF00072">
    <property type="entry name" value="Response_reg"/>
    <property type="match status" value="1"/>
</dbReference>
<keyword evidence="3" id="KW-0805">Transcription regulation</keyword>
<dbReference type="FunFam" id="3.40.50.2300:FF:000001">
    <property type="entry name" value="DNA-binding response regulator PhoB"/>
    <property type="match status" value="1"/>
</dbReference>
<evidence type="ECO:0000256" key="4">
    <source>
        <dbReference type="ARBA" id="ARBA00023125"/>
    </source>
</evidence>
<dbReference type="GO" id="GO:0032993">
    <property type="term" value="C:protein-DNA complex"/>
    <property type="evidence" value="ECO:0007669"/>
    <property type="project" value="TreeGrafter"/>
</dbReference>
<dbReference type="PROSITE" id="PS50110">
    <property type="entry name" value="RESPONSE_REGULATORY"/>
    <property type="match status" value="1"/>
</dbReference>
<dbReference type="GO" id="GO:0000976">
    <property type="term" value="F:transcription cis-regulatory region binding"/>
    <property type="evidence" value="ECO:0007669"/>
    <property type="project" value="TreeGrafter"/>
</dbReference>
<keyword evidence="1" id="KW-0597">Phosphoprotein</keyword>
<dbReference type="InterPro" id="IPR001867">
    <property type="entry name" value="OmpR/PhoB-type_DNA-bd"/>
</dbReference>
<name>A0A3B1CIK7_9ZZZZ</name>
<dbReference type="InterPro" id="IPR039420">
    <property type="entry name" value="WalR-like"/>
</dbReference>
<accession>A0A3B1CIK7</accession>
<dbReference type="Gene3D" id="1.10.10.10">
    <property type="entry name" value="Winged helix-like DNA-binding domain superfamily/Winged helix DNA-binding domain"/>
    <property type="match status" value="1"/>
</dbReference>
<evidence type="ECO:0000256" key="2">
    <source>
        <dbReference type="ARBA" id="ARBA00023012"/>
    </source>
</evidence>
<protein>
    <submittedName>
        <fullName evidence="8">Phosphate regulon transcriptional regulatory protein PhoB (SphR)</fullName>
    </submittedName>
</protein>
<dbReference type="SUPFAM" id="SSF52172">
    <property type="entry name" value="CheY-like"/>
    <property type="match status" value="1"/>
</dbReference>
<gene>
    <name evidence="8" type="ORF">MNBD_NITROSPINAE02-384</name>
</gene>
<dbReference type="InterPro" id="IPR011006">
    <property type="entry name" value="CheY-like_superfamily"/>
</dbReference>
<keyword evidence="2" id="KW-0902">Two-component regulatory system</keyword>
<feature type="domain" description="Response regulatory" evidence="6">
    <location>
        <begin position="5"/>
        <end position="121"/>
    </location>
</feature>
<dbReference type="Gene3D" id="6.10.250.690">
    <property type="match status" value="1"/>
</dbReference>
<dbReference type="PANTHER" id="PTHR48111:SF40">
    <property type="entry name" value="PHOSPHATE REGULON TRANSCRIPTIONAL REGULATORY PROTEIN PHOB"/>
    <property type="match status" value="1"/>
</dbReference>
<evidence type="ECO:0000256" key="1">
    <source>
        <dbReference type="ARBA" id="ARBA00022553"/>
    </source>
</evidence>
<evidence type="ECO:0000313" key="8">
    <source>
        <dbReference type="EMBL" id="VAX22490.1"/>
    </source>
</evidence>
<proteinExistence type="predicted"/>
<evidence type="ECO:0000256" key="3">
    <source>
        <dbReference type="ARBA" id="ARBA00023015"/>
    </source>
</evidence>
<dbReference type="InterPro" id="IPR001789">
    <property type="entry name" value="Sig_transdc_resp-reg_receiver"/>
</dbReference>
<dbReference type="CDD" id="cd00383">
    <property type="entry name" value="trans_reg_C"/>
    <property type="match status" value="1"/>
</dbReference>
<organism evidence="8">
    <name type="scientific">hydrothermal vent metagenome</name>
    <dbReference type="NCBI Taxonomy" id="652676"/>
    <lineage>
        <taxon>unclassified sequences</taxon>
        <taxon>metagenomes</taxon>
        <taxon>ecological metagenomes</taxon>
    </lineage>
</organism>
<dbReference type="EMBL" id="UOGE01000076">
    <property type="protein sequence ID" value="VAX22490.1"/>
    <property type="molecule type" value="Genomic_DNA"/>
</dbReference>
<keyword evidence="5" id="KW-0804">Transcription</keyword>
<keyword evidence="4" id="KW-0238">DNA-binding</keyword>
<dbReference type="Gene3D" id="3.40.50.2300">
    <property type="match status" value="1"/>
</dbReference>
<dbReference type="PANTHER" id="PTHR48111">
    <property type="entry name" value="REGULATOR OF RPOS"/>
    <property type="match status" value="1"/>
</dbReference>
<dbReference type="SMART" id="SM00448">
    <property type="entry name" value="REC"/>
    <property type="match status" value="1"/>
</dbReference>
<dbReference type="InterPro" id="IPR016032">
    <property type="entry name" value="Sig_transdc_resp-reg_C-effctor"/>
</dbReference>
<dbReference type="SUPFAM" id="SSF46894">
    <property type="entry name" value="C-terminal effector domain of the bipartite response regulators"/>
    <property type="match status" value="1"/>
</dbReference>
<dbReference type="GO" id="GO:0006355">
    <property type="term" value="P:regulation of DNA-templated transcription"/>
    <property type="evidence" value="ECO:0007669"/>
    <property type="project" value="InterPro"/>
</dbReference>
<dbReference type="Pfam" id="PF00486">
    <property type="entry name" value="Trans_reg_C"/>
    <property type="match status" value="1"/>
</dbReference>
<feature type="domain" description="OmpR/PhoB-type" evidence="7">
    <location>
        <begin position="133"/>
        <end position="229"/>
    </location>
</feature>
<evidence type="ECO:0000259" key="6">
    <source>
        <dbReference type="PROSITE" id="PS50110"/>
    </source>
</evidence>
<dbReference type="SMART" id="SM00862">
    <property type="entry name" value="Trans_reg_C"/>
    <property type="match status" value="1"/>
</dbReference>
<dbReference type="GO" id="GO:0000156">
    <property type="term" value="F:phosphorelay response regulator activity"/>
    <property type="evidence" value="ECO:0007669"/>
    <property type="project" value="TreeGrafter"/>
</dbReference>
<dbReference type="PROSITE" id="PS51755">
    <property type="entry name" value="OMPR_PHOB"/>
    <property type="match status" value="1"/>
</dbReference>
<reference evidence="8" key="1">
    <citation type="submission" date="2018-06" db="EMBL/GenBank/DDBJ databases">
        <authorList>
            <person name="Zhirakovskaya E."/>
        </authorList>
    </citation>
    <scope>NUCLEOTIDE SEQUENCE</scope>
</reference>
<evidence type="ECO:0000259" key="7">
    <source>
        <dbReference type="PROSITE" id="PS51755"/>
    </source>
</evidence>
<dbReference type="InterPro" id="IPR036388">
    <property type="entry name" value="WH-like_DNA-bd_sf"/>
</dbReference>
<evidence type="ECO:0000256" key="5">
    <source>
        <dbReference type="ARBA" id="ARBA00023163"/>
    </source>
</evidence>
<dbReference type="GO" id="GO:0005829">
    <property type="term" value="C:cytosol"/>
    <property type="evidence" value="ECO:0007669"/>
    <property type="project" value="TreeGrafter"/>
</dbReference>